<comment type="caution">
    <text evidence="7">The sequence shown here is derived from an EMBL/GenBank/DDBJ whole genome shotgun (WGS) entry which is preliminary data.</text>
</comment>
<evidence type="ECO:0000313" key="8">
    <source>
        <dbReference type="Proteomes" id="UP001570511"/>
    </source>
</evidence>
<evidence type="ECO:0000256" key="4">
    <source>
        <dbReference type="ARBA" id="ARBA00023136"/>
    </source>
</evidence>
<dbReference type="Proteomes" id="UP001570511">
    <property type="component" value="Unassembled WGS sequence"/>
</dbReference>
<sequence>MPLFGLLPHSPAVDAVVVLVATGFIWLGSGWLETSAERLSAYYGLPPVVQGSIVVAIGSSFPELSSVVFAALAGVFDMGVGAIVGSAIFNILVIPALSGLVSERSLETNRTLVYKEAQFYMIAVSVLVVTFALAVIYAPAPDATLVGYITRPLAMLPLLLYGLYIFIQWQDVADSETAGVDDGVPVIRRWLLLAAGLVVILLAVEQLVGSVEALSHSFGVPDFLAGVTVVAAATSLPDLIVSVRSARGGNSLTSLANVFGSNTFDLLVAIPVGVLIIGSVPIDFATAVPMMGVLTFATILLFAALRTDLSLTHNEAYLLALTYLLFVVWVVAETVGVTNLIR</sequence>
<evidence type="ECO:0000313" key="7">
    <source>
        <dbReference type="EMBL" id="MFA1611873.1"/>
    </source>
</evidence>
<protein>
    <submittedName>
        <fullName evidence="7">Sodium:calcium antiporter</fullName>
    </submittedName>
</protein>
<evidence type="ECO:0000256" key="5">
    <source>
        <dbReference type="SAM" id="Phobius"/>
    </source>
</evidence>
<dbReference type="Pfam" id="PF01699">
    <property type="entry name" value="Na_Ca_ex"/>
    <property type="match status" value="2"/>
</dbReference>
<feature type="domain" description="Sodium/calcium exchanger membrane region" evidence="6">
    <location>
        <begin position="15"/>
        <end position="169"/>
    </location>
</feature>
<keyword evidence="4 5" id="KW-0472">Membrane</keyword>
<dbReference type="EMBL" id="JBGNYA010000001">
    <property type="protein sequence ID" value="MFA1611873.1"/>
    <property type="molecule type" value="Genomic_DNA"/>
</dbReference>
<dbReference type="InterPro" id="IPR044880">
    <property type="entry name" value="NCX_ion-bd_dom_sf"/>
</dbReference>
<dbReference type="GO" id="GO:0016020">
    <property type="term" value="C:membrane"/>
    <property type="evidence" value="ECO:0007669"/>
    <property type="project" value="UniProtKB-SubCell"/>
</dbReference>
<gene>
    <name evidence="7" type="ORF">OS889_12740</name>
</gene>
<comment type="subcellular location">
    <subcellularLocation>
        <location evidence="1">Membrane</location>
        <topology evidence="1">Multi-pass membrane protein</topology>
    </subcellularLocation>
</comment>
<feature type="transmembrane region" description="Helical" evidence="5">
    <location>
        <begin position="255"/>
        <end position="278"/>
    </location>
</feature>
<feature type="transmembrane region" description="Helical" evidence="5">
    <location>
        <begin position="39"/>
        <end position="61"/>
    </location>
</feature>
<keyword evidence="3 5" id="KW-1133">Transmembrane helix</keyword>
<dbReference type="Gene3D" id="1.20.1420.30">
    <property type="entry name" value="NCX, central ion-binding region"/>
    <property type="match status" value="1"/>
</dbReference>
<keyword evidence="2 5" id="KW-0812">Transmembrane</keyword>
<evidence type="ECO:0000259" key="6">
    <source>
        <dbReference type="Pfam" id="PF01699"/>
    </source>
</evidence>
<organism evidence="7 8">
    <name type="scientific">Halobellus rubicundus</name>
    <dbReference type="NCBI Taxonomy" id="2996466"/>
    <lineage>
        <taxon>Archaea</taxon>
        <taxon>Methanobacteriati</taxon>
        <taxon>Methanobacteriota</taxon>
        <taxon>Stenosarchaea group</taxon>
        <taxon>Halobacteria</taxon>
        <taxon>Halobacteriales</taxon>
        <taxon>Haloferacaceae</taxon>
        <taxon>Halobellus</taxon>
    </lineage>
</organism>
<feature type="transmembrane region" description="Helical" evidence="5">
    <location>
        <begin position="152"/>
        <end position="169"/>
    </location>
</feature>
<feature type="transmembrane region" description="Helical" evidence="5">
    <location>
        <begin position="223"/>
        <end position="243"/>
    </location>
</feature>
<dbReference type="PANTHER" id="PTHR10846:SF8">
    <property type="entry name" value="INNER MEMBRANE PROTEIN YRBG"/>
    <property type="match status" value="1"/>
</dbReference>
<feature type="transmembrane region" description="Helical" evidence="5">
    <location>
        <begin position="67"/>
        <end position="98"/>
    </location>
</feature>
<reference evidence="7 8" key="1">
    <citation type="submission" date="2024-08" db="EMBL/GenBank/DDBJ databases">
        <title>Halobellus sp. MBLA0158 whole genome sequence.</title>
        <authorList>
            <person name="Hwang C.Y."/>
            <person name="Cho E.-S."/>
            <person name="Seo M.-J."/>
        </authorList>
    </citation>
    <scope>NUCLEOTIDE SEQUENCE [LARGE SCALE GENOMIC DNA]</scope>
    <source>
        <strain evidence="7 8">MBLA0158</strain>
    </source>
</reference>
<keyword evidence="8" id="KW-1185">Reference proteome</keyword>
<dbReference type="InterPro" id="IPR004481">
    <property type="entry name" value="K/Na/Ca-exchanger"/>
</dbReference>
<proteinExistence type="predicted"/>
<feature type="domain" description="Sodium/calcium exchanger membrane region" evidence="6">
    <location>
        <begin position="190"/>
        <end position="331"/>
    </location>
</feature>
<accession>A0ABD5MHB1</accession>
<evidence type="ECO:0000256" key="3">
    <source>
        <dbReference type="ARBA" id="ARBA00022989"/>
    </source>
</evidence>
<feature type="transmembrane region" description="Helical" evidence="5">
    <location>
        <begin position="190"/>
        <end position="211"/>
    </location>
</feature>
<evidence type="ECO:0000256" key="1">
    <source>
        <dbReference type="ARBA" id="ARBA00004141"/>
    </source>
</evidence>
<name>A0ABD5MHB1_9EURY</name>
<feature type="transmembrane region" description="Helical" evidence="5">
    <location>
        <begin position="119"/>
        <end position="140"/>
    </location>
</feature>
<feature type="transmembrane region" description="Helical" evidence="5">
    <location>
        <begin position="12"/>
        <end position="32"/>
    </location>
</feature>
<evidence type="ECO:0000256" key="2">
    <source>
        <dbReference type="ARBA" id="ARBA00022692"/>
    </source>
</evidence>
<dbReference type="AlphaFoldDB" id="A0ABD5MHB1"/>
<dbReference type="PANTHER" id="PTHR10846">
    <property type="entry name" value="SODIUM/POTASSIUM/CALCIUM EXCHANGER"/>
    <property type="match status" value="1"/>
</dbReference>
<feature type="transmembrane region" description="Helical" evidence="5">
    <location>
        <begin position="317"/>
        <end position="341"/>
    </location>
</feature>
<dbReference type="InterPro" id="IPR004837">
    <property type="entry name" value="NaCa_Exmemb"/>
</dbReference>
<feature type="transmembrane region" description="Helical" evidence="5">
    <location>
        <begin position="284"/>
        <end position="305"/>
    </location>
</feature>
<dbReference type="RefSeq" id="WP_372390264.1">
    <property type="nucleotide sequence ID" value="NZ_JBGNYA010000001.1"/>
</dbReference>